<dbReference type="OrthoDB" id="6605218at2759"/>
<dbReference type="Gene3D" id="1.10.441.10">
    <property type="entry name" value="Phosphomannose Isomerase, domain 2"/>
    <property type="match status" value="1"/>
</dbReference>
<evidence type="ECO:0000256" key="4">
    <source>
        <dbReference type="ARBA" id="ARBA00011956"/>
    </source>
</evidence>
<dbReference type="Gene3D" id="2.60.120.10">
    <property type="entry name" value="Jelly Rolls"/>
    <property type="match status" value="2"/>
</dbReference>
<dbReference type="UniPathway" id="UPA00126">
    <property type="reaction ID" value="UER00423"/>
</dbReference>
<feature type="domain" description="Phosphomannose isomerase type I catalytic" evidence="10">
    <location>
        <begin position="1"/>
        <end position="181"/>
    </location>
</feature>
<dbReference type="GO" id="GO:0004476">
    <property type="term" value="F:mannose-6-phosphate isomerase activity"/>
    <property type="evidence" value="ECO:0007669"/>
    <property type="project" value="UniProtKB-EC"/>
</dbReference>
<keyword evidence="7" id="KW-0413">Isomerase</keyword>
<evidence type="ECO:0000256" key="2">
    <source>
        <dbReference type="ARBA" id="ARBA00004666"/>
    </source>
</evidence>
<dbReference type="PANTHER" id="PTHR10309">
    <property type="entry name" value="MANNOSE-6-PHOSPHATE ISOMERASE"/>
    <property type="match status" value="1"/>
</dbReference>
<comment type="cofactor">
    <cofactor evidence="9">
        <name>Zn(2+)</name>
        <dbReference type="ChEBI" id="CHEBI:29105"/>
    </cofactor>
    <text evidence="9">Binds 1 zinc ion per subunit.</text>
</comment>
<dbReference type="InterPro" id="IPR001250">
    <property type="entry name" value="Man6P_Isoase-1"/>
</dbReference>
<evidence type="ECO:0000313" key="12">
    <source>
        <dbReference type="Proteomes" id="UP000785679"/>
    </source>
</evidence>
<reference evidence="11" key="1">
    <citation type="submission" date="2019-06" db="EMBL/GenBank/DDBJ databases">
        <authorList>
            <person name="Zheng W."/>
        </authorList>
    </citation>
    <scope>NUCLEOTIDE SEQUENCE</scope>
    <source>
        <strain evidence="11">QDHG01</strain>
    </source>
</reference>
<evidence type="ECO:0000256" key="6">
    <source>
        <dbReference type="ARBA" id="ARBA00022833"/>
    </source>
</evidence>
<dbReference type="EC" id="5.3.1.8" evidence="4"/>
<feature type="binding site" evidence="9">
    <location>
        <position position="139"/>
    </location>
    <ligand>
        <name>Zn(2+)</name>
        <dbReference type="ChEBI" id="CHEBI:29105"/>
    </ligand>
</feature>
<sequence>MIRLHCKAQTYHWGKTGLDTLVGKAYLASVPSLPESAELYEAADQEHYAELWIGDHPSGPAEILVNHEDAQMASIIADEGFLKHYHHKDIEISHLFKLNPARFLGHKYIEHFGTKNPKLQNSMAFLFKLLAVEKALSIQAHPHKSLAEQLHKEHPEIYKDDNHKPEIAIALGDDFMALFGFLSPEKLALNFKQNKALSEVFGYTESTVIDADFLKGCVKHMFYELDKDLENLQGITTVLQHEITATPEGDRSPHQSLFLTLLSQYGPQDIGLIFSFFFNIFNLKKDEAVVITPNEPHAYIRGDLVECMANSDNVVRGGLTPKLKDKETLYHMLPDDTLTVERAPVKGVPLFESAGGSSVVEYKTGFEEFRVIKVQASKGDQGVTIRYNTFSMVIVIGGKGSVEFKEYGMFTIEAYQAYYVMPEQEFAVKAESEEPLVMFIANCDI</sequence>
<evidence type="ECO:0000256" key="8">
    <source>
        <dbReference type="PIRSR" id="PIRSR001480-1"/>
    </source>
</evidence>
<dbReference type="Proteomes" id="UP000785679">
    <property type="component" value="Unassembled WGS sequence"/>
</dbReference>
<evidence type="ECO:0000256" key="9">
    <source>
        <dbReference type="PIRSR" id="PIRSR001480-2"/>
    </source>
</evidence>
<dbReference type="EMBL" id="RRYP01010283">
    <property type="protein sequence ID" value="TNV78479.1"/>
    <property type="molecule type" value="Genomic_DNA"/>
</dbReference>
<dbReference type="PANTHER" id="PTHR10309:SF0">
    <property type="entry name" value="MANNOSE-6-PHOSPHATE ISOMERASE"/>
    <property type="match status" value="1"/>
</dbReference>
<dbReference type="AlphaFoldDB" id="A0A8J8NPH8"/>
<feature type="binding site" evidence="9">
    <location>
        <position position="166"/>
    </location>
    <ligand>
        <name>Zn(2+)</name>
        <dbReference type="ChEBI" id="CHEBI:29105"/>
    </ligand>
</feature>
<dbReference type="InterPro" id="IPR011051">
    <property type="entry name" value="RmlC_Cupin_sf"/>
</dbReference>
<evidence type="ECO:0000256" key="3">
    <source>
        <dbReference type="ARBA" id="ARBA00010772"/>
    </source>
</evidence>
<comment type="catalytic activity">
    <reaction evidence="1">
        <text>D-mannose 6-phosphate = D-fructose 6-phosphate</text>
        <dbReference type="Rhea" id="RHEA:12356"/>
        <dbReference type="ChEBI" id="CHEBI:58735"/>
        <dbReference type="ChEBI" id="CHEBI:61527"/>
        <dbReference type="EC" id="5.3.1.8"/>
    </reaction>
</comment>
<dbReference type="PIRSF" id="PIRSF001480">
    <property type="entry name" value="Mannose-6-phosphate_isomerase"/>
    <property type="match status" value="1"/>
</dbReference>
<dbReference type="Pfam" id="PF20511">
    <property type="entry name" value="PMI_typeI_cat"/>
    <property type="match status" value="1"/>
</dbReference>
<dbReference type="GO" id="GO:0009298">
    <property type="term" value="P:GDP-mannose biosynthetic process"/>
    <property type="evidence" value="ECO:0007669"/>
    <property type="project" value="UniProtKB-UniPathway"/>
</dbReference>
<keyword evidence="6 9" id="KW-0862">Zinc</keyword>
<comment type="caution">
    <text evidence="11">The sequence shown here is derived from an EMBL/GenBank/DDBJ whole genome shotgun (WGS) entry which is preliminary data.</text>
</comment>
<feature type="binding site" evidence="9">
    <location>
        <position position="141"/>
    </location>
    <ligand>
        <name>Zn(2+)</name>
        <dbReference type="ChEBI" id="CHEBI:29105"/>
    </ligand>
</feature>
<accession>A0A8J8NPH8</accession>
<evidence type="ECO:0000256" key="1">
    <source>
        <dbReference type="ARBA" id="ARBA00000757"/>
    </source>
</evidence>
<dbReference type="InterPro" id="IPR018050">
    <property type="entry name" value="Pmannose_isomerase-type1_CS"/>
</dbReference>
<dbReference type="GO" id="GO:0005829">
    <property type="term" value="C:cytosol"/>
    <property type="evidence" value="ECO:0007669"/>
    <property type="project" value="TreeGrafter"/>
</dbReference>
<dbReference type="GO" id="GO:0008270">
    <property type="term" value="F:zinc ion binding"/>
    <property type="evidence" value="ECO:0007669"/>
    <property type="project" value="InterPro"/>
</dbReference>
<keyword evidence="12" id="KW-1185">Reference proteome</keyword>
<evidence type="ECO:0000256" key="5">
    <source>
        <dbReference type="ARBA" id="ARBA00022723"/>
    </source>
</evidence>
<evidence type="ECO:0000313" key="11">
    <source>
        <dbReference type="EMBL" id="TNV78479.1"/>
    </source>
</evidence>
<dbReference type="PRINTS" id="PR00714">
    <property type="entry name" value="MAN6PISMRASE"/>
</dbReference>
<protein>
    <recommendedName>
        <fullName evidence="4">mannose-6-phosphate isomerase</fullName>
        <ecNumber evidence="4">5.3.1.8</ecNumber>
    </recommendedName>
</protein>
<dbReference type="PROSITE" id="PS00965">
    <property type="entry name" value="PMI_I_1"/>
    <property type="match status" value="1"/>
</dbReference>
<gene>
    <name evidence="11" type="ORF">FGO68_gene2328</name>
</gene>
<name>A0A8J8NPH8_HALGN</name>
<dbReference type="GO" id="GO:0005975">
    <property type="term" value="P:carbohydrate metabolic process"/>
    <property type="evidence" value="ECO:0007669"/>
    <property type="project" value="InterPro"/>
</dbReference>
<dbReference type="InterPro" id="IPR046457">
    <property type="entry name" value="PMI_typeI_cat"/>
</dbReference>
<evidence type="ECO:0000259" key="10">
    <source>
        <dbReference type="Pfam" id="PF20511"/>
    </source>
</evidence>
<comment type="similarity">
    <text evidence="3">Belongs to the mannose-6-phosphate isomerase type 1 family.</text>
</comment>
<dbReference type="InterPro" id="IPR014710">
    <property type="entry name" value="RmlC-like_jellyroll"/>
</dbReference>
<feature type="binding site" evidence="9">
    <location>
        <position position="297"/>
    </location>
    <ligand>
        <name>Zn(2+)</name>
        <dbReference type="ChEBI" id="CHEBI:29105"/>
    </ligand>
</feature>
<organism evidence="11 12">
    <name type="scientific">Halteria grandinella</name>
    <dbReference type="NCBI Taxonomy" id="5974"/>
    <lineage>
        <taxon>Eukaryota</taxon>
        <taxon>Sar</taxon>
        <taxon>Alveolata</taxon>
        <taxon>Ciliophora</taxon>
        <taxon>Intramacronucleata</taxon>
        <taxon>Spirotrichea</taxon>
        <taxon>Stichotrichia</taxon>
        <taxon>Sporadotrichida</taxon>
        <taxon>Halteriidae</taxon>
        <taxon>Halteria</taxon>
    </lineage>
</organism>
<comment type="pathway">
    <text evidence="2">Nucleotide-sugar biosynthesis; GDP-alpha-D-mannose biosynthesis; alpha-D-mannose 1-phosphate from D-fructose 6-phosphate: step 1/2.</text>
</comment>
<proteinExistence type="inferred from homology"/>
<dbReference type="CDD" id="cd07011">
    <property type="entry name" value="cupin_PMI_type_I_N"/>
    <property type="match status" value="1"/>
</dbReference>
<keyword evidence="5 9" id="KW-0479">Metal-binding</keyword>
<feature type="active site" evidence="8">
    <location>
        <position position="316"/>
    </location>
</feature>
<dbReference type="SUPFAM" id="SSF51182">
    <property type="entry name" value="RmlC-like cupins"/>
    <property type="match status" value="1"/>
</dbReference>
<dbReference type="NCBIfam" id="TIGR00218">
    <property type="entry name" value="manA"/>
    <property type="match status" value="1"/>
</dbReference>
<dbReference type="InterPro" id="IPR016305">
    <property type="entry name" value="Mannose-6-P_Isomerase"/>
</dbReference>
<evidence type="ECO:0000256" key="7">
    <source>
        <dbReference type="ARBA" id="ARBA00023235"/>
    </source>
</evidence>